<feature type="non-terminal residue" evidence="10">
    <location>
        <position position="1"/>
    </location>
</feature>
<feature type="transmembrane region" description="Helical" evidence="7">
    <location>
        <begin position="269"/>
        <end position="292"/>
    </location>
</feature>
<proteinExistence type="predicted"/>
<feature type="transmembrane region" description="Helical" evidence="7">
    <location>
        <begin position="475"/>
        <end position="494"/>
    </location>
</feature>
<evidence type="ECO:0000256" key="5">
    <source>
        <dbReference type="ARBA" id="ARBA00023136"/>
    </source>
</evidence>
<evidence type="ECO:0000256" key="4">
    <source>
        <dbReference type="ARBA" id="ARBA00022989"/>
    </source>
</evidence>
<name>A0A9P4IFR5_9PEZI</name>
<evidence type="ECO:0000256" key="6">
    <source>
        <dbReference type="ARBA" id="ARBA00023180"/>
    </source>
</evidence>
<dbReference type="GO" id="GO:0005886">
    <property type="term" value="C:plasma membrane"/>
    <property type="evidence" value="ECO:0007669"/>
    <property type="project" value="TreeGrafter"/>
</dbReference>
<keyword evidence="2" id="KW-0813">Transport</keyword>
<dbReference type="Gene3D" id="1.20.1250.20">
    <property type="entry name" value="MFS general substrate transporter like domains"/>
    <property type="match status" value="1"/>
</dbReference>
<feature type="transmembrane region" description="Helical" evidence="7">
    <location>
        <begin position="198"/>
        <end position="217"/>
    </location>
</feature>
<keyword evidence="6" id="KW-0325">Glycoprotein</keyword>
<dbReference type="InterPro" id="IPR020846">
    <property type="entry name" value="MFS_dom"/>
</dbReference>
<dbReference type="Gene3D" id="1.20.1720.10">
    <property type="entry name" value="Multidrug resistance protein D"/>
    <property type="match status" value="1"/>
</dbReference>
<evidence type="ECO:0000256" key="7">
    <source>
        <dbReference type="SAM" id="Phobius"/>
    </source>
</evidence>
<dbReference type="PANTHER" id="PTHR23501:SF187">
    <property type="entry name" value="MAJOR FACILITATOR SUPERFAMILY (MFS) PROFILE DOMAIN-CONTAINING PROTEIN"/>
    <property type="match status" value="1"/>
</dbReference>
<dbReference type="InterPro" id="IPR036259">
    <property type="entry name" value="MFS_trans_sf"/>
</dbReference>
<keyword evidence="3 7" id="KW-0812">Transmembrane</keyword>
<feature type="domain" description="Major facilitator superfamily (MFS) profile" evidence="9">
    <location>
        <begin position="6"/>
        <end position="499"/>
    </location>
</feature>
<keyword evidence="11" id="KW-1185">Reference proteome</keyword>
<feature type="non-terminal residue" evidence="10">
    <location>
        <position position="512"/>
    </location>
</feature>
<dbReference type="PANTHER" id="PTHR23501">
    <property type="entry name" value="MAJOR FACILITATOR SUPERFAMILY"/>
    <property type="match status" value="1"/>
</dbReference>
<dbReference type="Pfam" id="PF07690">
    <property type="entry name" value="MFS_1"/>
    <property type="match status" value="1"/>
</dbReference>
<feature type="transmembrane region" description="Helical" evidence="7">
    <location>
        <begin position="71"/>
        <end position="97"/>
    </location>
</feature>
<feature type="chain" id="PRO_5040472253" evidence="8">
    <location>
        <begin position="19"/>
        <end position="512"/>
    </location>
</feature>
<feature type="transmembrane region" description="Helical" evidence="7">
    <location>
        <begin position="307"/>
        <end position="325"/>
    </location>
</feature>
<keyword evidence="5 7" id="KW-0472">Membrane</keyword>
<feature type="transmembrane region" description="Helical" evidence="7">
    <location>
        <begin position="366"/>
        <end position="387"/>
    </location>
</feature>
<dbReference type="InterPro" id="IPR011701">
    <property type="entry name" value="MFS"/>
</dbReference>
<accession>A0A9P4IFR5</accession>
<evidence type="ECO:0000256" key="8">
    <source>
        <dbReference type="SAM" id="SignalP"/>
    </source>
</evidence>
<feature type="transmembrane region" description="Helical" evidence="7">
    <location>
        <begin position="103"/>
        <end position="123"/>
    </location>
</feature>
<dbReference type="AlphaFoldDB" id="A0A9P4IFR5"/>
<reference evidence="10" key="1">
    <citation type="journal article" date="2020" name="Stud. Mycol.">
        <title>101 Dothideomycetes genomes: a test case for predicting lifestyles and emergence of pathogens.</title>
        <authorList>
            <person name="Haridas S."/>
            <person name="Albert R."/>
            <person name="Binder M."/>
            <person name="Bloem J."/>
            <person name="Labutti K."/>
            <person name="Salamov A."/>
            <person name="Andreopoulos B."/>
            <person name="Baker S."/>
            <person name="Barry K."/>
            <person name="Bills G."/>
            <person name="Bluhm B."/>
            <person name="Cannon C."/>
            <person name="Castanera R."/>
            <person name="Culley D."/>
            <person name="Daum C."/>
            <person name="Ezra D."/>
            <person name="Gonzalez J."/>
            <person name="Henrissat B."/>
            <person name="Kuo A."/>
            <person name="Liang C."/>
            <person name="Lipzen A."/>
            <person name="Lutzoni F."/>
            <person name="Magnuson J."/>
            <person name="Mondo S."/>
            <person name="Nolan M."/>
            <person name="Ohm R."/>
            <person name="Pangilinan J."/>
            <person name="Park H.-J."/>
            <person name="Ramirez L."/>
            <person name="Alfaro M."/>
            <person name="Sun H."/>
            <person name="Tritt A."/>
            <person name="Yoshinaga Y."/>
            <person name="Zwiers L.-H."/>
            <person name="Turgeon B."/>
            <person name="Goodwin S."/>
            <person name="Spatafora J."/>
            <person name="Crous P."/>
            <person name="Grigoriev I."/>
        </authorList>
    </citation>
    <scope>NUCLEOTIDE SEQUENCE</scope>
    <source>
        <strain evidence="10">CBS 133067</strain>
    </source>
</reference>
<dbReference type="OrthoDB" id="10021397at2759"/>
<evidence type="ECO:0000256" key="3">
    <source>
        <dbReference type="ARBA" id="ARBA00022692"/>
    </source>
</evidence>
<gene>
    <name evidence="10" type="ORF">NA57DRAFT_13112</name>
</gene>
<dbReference type="SUPFAM" id="SSF103473">
    <property type="entry name" value="MFS general substrate transporter"/>
    <property type="match status" value="1"/>
</dbReference>
<dbReference type="GO" id="GO:0022857">
    <property type="term" value="F:transmembrane transporter activity"/>
    <property type="evidence" value="ECO:0007669"/>
    <property type="project" value="InterPro"/>
</dbReference>
<evidence type="ECO:0000259" key="9">
    <source>
        <dbReference type="PROSITE" id="PS50850"/>
    </source>
</evidence>
<dbReference type="Proteomes" id="UP000799772">
    <property type="component" value="Unassembled WGS sequence"/>
</dbReference>
<keyword evidence="4 7" id="KW-1133">Transmembrane helix</keyword>
<comment type="caution">
    <text evidence="10">The sequence shown here is derived from an EMBL/GenBank/DDBJ whole genome shotgun (WGS) entry which is preliminary data.</text>
</comment>
<feature type="transmembrane region" description="Helical" evidence="7">
    <location>
        <begin position="229"/>
        <end position="248"/>
    </location>
</feature>
<feature type="signal peptide" evidence="8">
    <location>
        <begin position="1"/>
        <end position="18"/>
    </location>
</feature>
<evidence type="ECO:0000256" key="2">
    <source>
        <dbReference type="ARBA" id="ARBA00022448"/>
    </source>
</evidence>
<feature type="transmembrane region" description="Helical" evidence="7">
    <location>
        <begin position="42"/>
        <end position="59"/>
    </location>
</feature>
<dbReference type="PRINTS" id="PR01036">
    <property type="entry name" value="TCRTETB"/>
</dbReference>
<dbReference type="PROSITE" id="PS50850">
    <property type="entry name" value="MFS"/>
    <property type="match status" value="1"/>
</dbReference>
<evidence type="ECO:0000256" key="1">
    <source>
        <dbReference type="ARBA" id="ARBA00004141"/>
    </source>
</evidence>
<evidence type="ECO:0000313" key="10">
    <source>
        <dbReference type="EMBL" id="KAF2098827.1"/>
    </source>
</evidence>
<evidence type="ECO:0000313" key="11">
    <source>
        <dbReference type="Proteomes" id="UP000799772"/>
    </source>
</evidence>
<feature type="transmembrane region" description="Helical" evidence="7">
    <location>
        <begin position="135"/>
        <end position="153"/>
    </location>
</feature>
<feature type="transmembrane region" description="Helical" evidence="7">
    <location>
        <begin position="399"/>
        <end position="418"/>
    </location>
</feature>
<comment type="subcellular location">
    <subcellularLocation>
        <location evidence="1">Membrane</location>
        <topology evidence="1">Multi-pass membrane protein</topology>
    </subcellularLocation>
</comment>
<feature type="transmembrane region" description="Helical" evidence="7">
    <location>
        <begin position="159"/>
        <end position="178"/>
    </location>
</feature>
<organism evidence="10 11">
    <name type="scientific">Rhizodiscina lignyota</name>
    <dbReference type="NCBI Taxonomy" id="1504668"/>
    <lineage>
        <taxon>Eukaryota</taxon>
        <taxon>Fungi</taxon>
        <taxon>Dikarya</taxon>
        <taxon>Ascomycota</taxon>
        <taxon>Pezizomycotina</taxon>
        <taxon>Dothideomycetes</taxon>
        <taxon>Pleosporomycetidae</taxon>
        <taxon>Aulographales</taxon>
        <taxon>Rhizodiscinaceae</taxon>
        <taxon>Rhizodiscina</taxon>
    </lineage>
</organism>
<dbReference type="EMBL" id="ML978126">
    <property type="protein sequence ID" value="KAF2098827.1"/>
    <property type="molecule type" value="Genomic_DNA"/>
</dbReference>
<protein>
    <submittedName>
        <fullName evidence="10">Multidrug resistance protein Fnx1</fullName>
    </submittedName>
</protein>
<sequence length="512" mass="54854">WRFWAIFAALSIVSLLSALDVSIISTALPTIIRDLGSSSAYAWVANAYILMETAFQPLYGQLANIVGRRSLIITAVLLFALGSAISGSAPNIAALIAGRAVQGSGGGGIGVMINTIVGDLVPLSDRPKYMAIVQSFYAVAIAFGPPVGGAIAQHLSWRWIFYINLPLAAVGLILLVLFLDLKHERDRSIQSVISRIDFVGNFVLISSVVSILVALTFGGTQYPWYSWRIVLPLVLGLLGLIGFFALEFSGFIAEPTVPRQLFSNRTSSAGYALAFFHAMITSWVTYILPLYFQAVLGATPGKSGVDVLPTAIGAMPFALLAGVLLSKFGKYRPFHLIGTAALPVACGLFSRLDATSSTGYWVGTQLLSAAGIGLLASTILPAIQATLSESDQAVATATWAFLASLGSIWGAAIPTAIFNSEVDRLRRRVDDQDIRRRLANGGAYALASSQFLRSLDSTPTLRSQVLSVYLDSLRLVWEVGIAFALVGFILAVLIKQVQLRDKLETNYGLTNR</sequence>
<keyword evidence="8" id="KW-0732">Signal</keyword>